<gene>
    <name evidence="1" type="ORF">P7D34_01870</name>
</gene>
<dbReference type="AlphaFoldDB" id="A0AAJ2IXU0"/>
<evidence type="ECO:0000313" key="2">
    <source>
        <dbReference type="Proteomes" id="UP001257962"/>
    </source>
</evidence>
<sequence length="154" mass="17951">MGDNGLDIDEYLIENNIPIIWAPVDYFERGSYIPICDEFPNGAIIVRLGMSSHETRYTKIHETTHISEGAQILELNFSSKHSKNEFIANSAIIREEVPRFIEENENCLEYATAARLCERLSLDYDTYYDIAKEEIEDYVGKNYGVYPHFRLWGW</sequence>
<comment type="caution">
    <text evidence="1">The sequence shown here is derived from an EMBL/GenBank/DDBJ whole genome shotgun (WGS) entry which is preliminary data.</text>
</comment>
<accession>A0AAJ2IXU0</accession>
<organism evidence="1 2">
    <name type="scientific">Lactococcus petauri</name>
    <dbReference type="NCBI Taxonomy" id="1940789"/>
    <lineage>
        <taxon>Bacteria</taxon>
        <taxon>Bacillati</taxon>
        <taxon>Bacillota</taxon>
        <taxon>Bacilli</taxon>
        <taxon>Lactobacillales</taxon>
        <taxon>Streptococcaceae</taxon>
        <taxon>Lactococcus</taxon>
    </lineage>
</organism>
<reference evidence="1" key="1">
    <citation type="submission" date="2023-03" db="EMBL/GenBank/DDBJ databases">
        <authorList>
            <person name="Shen W."/>
            <person name="Cai J."/>
        </authorList>
    </citation>
    <scope>NUCLEOTIDE SEQUENCE</scope>
    <source>
        <strain evidence="1">Y3</strain>
    </source>
</reference>
<proteinExistence type="predicted"/>
<evidence type="ECO:0000313" key="1">
    <source>
        <dbReference type="EMBL" id="MDT2665980.1"/>
    </source>
</evidence>
<dbReference type="EMBL" id="JARPYC010000001">
    <property type="protein sequence ID" value="MDT2665980.1"/>
    <property type="molecule type" value="Genomic_DNA"/>
</dbReference>
<dbReference type="RefSeq" id="WP_311793098.1">
    <property type="nucleotide sequence ID" value="NZ_JARPXS010000001.1"/>
</dbReference>
<name>A0AAJ2IXU0_9LACT</name>
<protein>
    <recommendedName>
        <fullName evidence="3">IrrE N-terminal-like domain-containing protein</fullName>
    </recommendedName>
</protein>
<evidence type="ECO:0008006" key="3">
    <source>
        <dbReference type="Google" id="ProtNLM"/>
    </source>
</evidence>
<dbReference type="Proteomes" id="UP001257962">
    <property type="component" value="Unassembled WGS sequence"/>
</dbReference>